<dbReference type="PANTHER" id="PTHR43056">
    <property type="entry name" value="PEPTIDASE S9 PROLYL OLIGOPEPTIDASE"/>
    <property type="match status" value="1"/>
</dbReference>
<dbReference type="GO" id="GO:0006508">
    <property type="term" value="P:proteolysis"/>
    <property type="evidence" value="ECO:0007669"/>
    <property type="project" value="InterPro"/>
</dbReference>
<evidence type="ECO:0000313" key="3">
    <source>
        <dbReference type="Proteomes" id="UP000236884"/>
    </source>
</evidence>
<evidence type="ECO:0000259" key="1">
    <source>
        <dbReference type="Pfam" id="PF00326"/>
    </source>
</evidence>
<dbReference type="SUPFAM" id="SSF82171">
    <property type="entry name" value="DPP6 N-terminal domain-like"/>
    <property type="match status" value="1"/>
</dbReference>
<keyword evidence="3" id="KW-1185">Reference proteome</keyword>
<gene>
    <name evidence="2" type="ORF">GJW-30_1_04125</name>
</gene>
<reference evidence="2 3" key="1">
    <citation type="submission" date="2015-08" db="EMBL/GenBank/DDBJ databases">
        <title>Investigation of the bacterial diversity of lava forest soil.</title>
        <authorList>
            <person name="Lee J.S."/>
        </authorList>
    </citation>
    <scope>NUCLEOTIDE SEQUENCE [LARGE SCALE GENOMIC DNA]</scope>
    <source>
        <strain evidence="2 3">GJW-30</strain>
    </source>
</reference>
<dbReference type="InterPro" id="IPR001375">
    <property type="entry name" value="Peptidase_S9_cat"/>
</dbReference>
<evidence type="ECO:0000313" key="2">
    <source>
        <dbReference type="EMBL" id="BAT61566.1"/>
    </source>
</evidence>
<dbReference type="SUPFAM" id="SSF53474">
    <property type="entry name" value="alpha/beta-Hydrolases"/>
    <property type="match status" value="1"/>
</dbReference>
<sequence length="643" mass="69746">MIKAPYGSWNSPITSDLIVAGSIGLNEIRLDGDAVYWVEGRPQEQGRNVIVRVDGDARIDVTQKPFSARTRVHEYGGGAWTVDNGVIYFSNFSDGVLYRQKGNAKPEALTPAPAEKGKGWRFADGIIDRKRNLWIGVGEDHTAGNAHPENYIVAVDLANAPSAPRIIARGHDFYASPKLSPDGEHLVYLWWDHPNMPWNGTTLESVALDASGAPQGEPRTIAGGVAESIFQPEWLPDGSGVLFVSDKSGWWNFYTYDLATAKTRAICPKDTEFGLPQWVFGLSTYAFVDAQRIVCTYSEGGLGKLATLDLAGGTLAPIALPYSAFGSIRANQNTVVFRAGASDKPVSFVRLELASGEHTVLAKATELADRPQIAACLSMAEPIEYPTENGLAAFALFYPPKNAEYEAPAGEQPPLVVMVHGGPTSAAQSALSLGIQYWTSRGIAVLDVNYGGSTGFGRAYRDRLHLSWGVVDVDDCVNGAKYLAAQGRVDGGRCVITGGSAGGYTTLAALAFRDFFQGGGSHYGVSDAAALAADTHKFESRYMDWLIGPYPQEAALYRERSPIHHVDKLDKPVIFFQGDEDMVVPPNQTEMMVDALRAKGNAVGYFLFAGEQHGFRKAGNIQRALDAELYFYAFEVFRTGLKY</sequence>
<dbReference type="OrthoDB" id="1094230at2"/>
<dbReference type="Gene3D" id="2.120.10.30">
    <property type="entry name" value="TolB, C-terminal domain"/>
    <property type="match status" value="1"/>
</dbReference>
<dbReference type="Pfam" id="PF00326">
    <property type="entry name" value="Peptidase_S9"/>
    <property type="match status" value="1"/>
</dbReference>
<dbReference type="KEGG" id="vgo:GJW-30_1_04125"/>
<name>A0A0S3Q0A8_9BRAD</name>
<dbReference type="AlphaFoldDB" id="A0A0S3Q0A8"/>
<dbReference type="GO" id="GO:0008236">
    <property type="term" value="F:serine-type peptidase activity"/>
    <property type="evidence" value="ECO:0007669"/>
    <property type="project" value="InterPro"/>
</dbReference>
<dbReference type="EMBL" id="AP014946">
    <property type="protein sequence ID" value="BAT61566.1"/>
    <property type="molecule type" value="Genomic_DNA"/>
</dbReference>
<protein>
    <submittedName>
        <fullName evidence="2">Esterase</fullName>
    </submittedName>
</protein>
<proteinExistence type="predicted"/>
<dbReference type="Proteomes" id="UP000236884">
    <property type="component" value="Chromosome"/>
</dbReference>
<feature type="domain" description="Peptidase S9 prolyl oligopeptidase catalytic" evidence="1">
    <location>
        <begin position="432"/>
        <end position="633"/>
    </location>
</feature>
<organism evidence="2 3">
    <name type="scientific">Variibacter gotjawalensis</name>
    <dbReference type="NCBI Taxonomy" id="1333996"/>
    <lineage>
        <taxon>Bacteria</taxon>
        <taxon>Pseudomonadati</taxon>
        <taxon>Pseudomonadota</taxon>
        <taxon>Alphaproteobacteria</taxon>
        <taxon>Hyphomicrobiales</taxon>
        <taxon>Nitrobacteraceae</taxon>
        <taxon>Variibacter</taxon>
    </lineage>
</organism>
<dbReference type="InterPro" id="IPR029058">
    <property type="entry name" value="AB_hydrolase_fold"/>
</dbReference>
<accession>A0A0S3Q0A8</accession>
<dbReference type="RefSeq" id="WP_096358246.1">
    <property type="nucleotide sequence ID" value="NZ_AP014946.1"/>
</dbReference>
<dbReference type="InterPro" id="IPR011042">
    <property type="entry name" value="6-blade_b-propeller_TolB-like"/>
</dbReference>
<dbReference type="Gene3D" id="3.40.50.1820">
    <property type="entry name" value="alpha/beta hydrolase"/>
    <property type="match status" value="1"/>
</dbReference>
<dbReference type="InterPro" id="IPR050585">
    <property type="entry name" value="Xaa-Pro_dipeptidyl-ppase/CocE"/>
</dbReference>
<dbReference type="PANTHER" id="PTHR43056:SF5">
    <property type="entry name" value="PEPTIDASE S9 PROLYL OLIGOPEPTIDASE CATALYTIC DOMAIN-CONTAINING PROTEIN"/>
    <property type="match status" value="1"/>
</dbReference>